<name>A0A426XT31_ENSVE</name>
<dbReference type="Proteomes" id="UP000287651">
    <property type="component" value="Unassembled WGS sequence"/>
</dbReference>
<dbReference type="EMBL" id="AMZH03017722">
    <property type="protein sequence ID" value="RRT42604.1"/>
    <property type="molecule type" value="Genomic_DNA"/>
</dbReference>
<organism evidence="1 2">
    <name type="scientific">Ensete ventricosum</name>
    <name type="common">Abyssinian banana</name>
    <name type="synonym">Musa ensete</name>
    <dbReference type="NCBI Taxonomy" id="4639"/>
    <lineage>
        <taxon>Eukaryota</taxon>
        <taxon>Viridiplantae</taxon>
        <taxon>Streptophyta</taxon>
        <taxon>Embryophyta</taxon>
        <taxon>Tracheophyta</taxon>
        <taxon>Spermatophyta</taxon>
        <taxon>Magnoliopsida</taxon>
        <taxon>Liliopsida</taxon>
        <taxon>Zingiberales</taxon>
        <taxon>Musaceae</taxon>
        <taxon>Ensete</taxon>
    </lineage>
</organism>
<reference evidence="1 2" key="1">
    <citation type="journal article" date="2014" name="Agronomy (Basel)">
        <title>A Draft Genome Sequence for Ensete ventricosum, the Drought-Tolerant Tree Against Hunger.</title>
        <authorList>
            <person name="Harrison J."/>
            <person name="Moore K.A."/>
            <person name="Paszkiewicz K."/>
            <person name="Jones T."/>
            <person name="Grant M."/>
            <person name="Ambacheew D."/>
            <person name="Muzemil S."/>
            <person name="Studholme D.J."/>
        </authorList>
    </citation>
    <scope>NUCLEOTIDE SEQUENCE [LARGE SCALE GENOMIC DNA]</scope>
</reference>
<evidence type="ECO:0000313" key="2">
    <source>
        <dbReference type="Proteomes" id="UP000287651"/>
    </source>
</evidence>
<accession>A0A426XT31</accession>
<sequence>MELFFLAVKRQQIYDRIASLATLQIHRSPSSSPSQLVASPWLPALATSTSVNLAACRCYQCRPRWTPLPSSTSPPCDQRSNDLCSPGGSTRCFSCEETKHLPFVKSAAQLPLLLLAKSLYVPALFSSPTTAATRCRSRFQPVFFTAALFLHCCRPPPCEAHSFFIQAKPSSAAASAFSAFSSLCHMVASTTTMPSSVALTPATNSLPFLLNRGRSLADSSSSYCHRPFSPLGVASIFQQLAFVVHPSMSTLATSPSPKSTVVRPSPRLTTQRSHWHQFKIYILHRSLIL</sequence>
<dbReference type="AlphaFoldDB" id="A0A426XT31"/>
<proteinExistence type="predicted"/>
<protein>
    <submittedName>
        <fullName evidence="1">Uncharacterized protein</fullName>
    </submittedName>
</protein>
<gene>
    <name evidence="1" type="ORF">B296_00021142</name>
</gene>
<comment type="caution">
    <text evidence="1">The sequence shown here is derived from an EMBL/GenBank/DDBJ whole genome shotgun (WGS) entry which is preliminary data.</text>
</comment>
<evidence type="ECO:0000313" key="1">
    <source>
        <dbReference type="EMBL" id="RRT42604.1"/>
    </source>
</evidence>